<evidence type="ECO:0000256" key="3">
    <source>
        <dbReference type="ARBA" id="ARBA00022801"/>
    </source>
</evidence>
<dbReference type="PANTHER" id="PTHR34858:SF1">
    <property type="entry name" value="CYSO-CYSTEINE PEPTIDASE"/>
    <property type="match status" value="1"/>
</dbReference>
<dbReference type="PANTHER" id="PTHR34858">
    <property type="entry name" value="CYSO-CYSTEINE PEPTIDASE"/>
    <property type="match status" value="1"/>
</dbReference>
<evidence type="ECO:0000259" key="6">
    <source>
        <dbReference type="Pfam" id="PF14464"/>
    </source>
</evidence>
<dbReference type="InterPro" id="IPR028090">
    <property type="entry name" value="JAB_dom_prok"/>
</dbReference>
<dbReference type="Gene3D" id="3.40.140.10">
    <property type="entry name" value="Cytidine Deaminase, domain 2"/>
    <property type="match status" value="1"/>
</dbReference>
<keyword evidence="5" id="KW-0482">Metalloprotease</keyword>
<evidence type="ECO:0000313" key="8">
    <source>
        <dbReference type="Proteomes" id="UP000002183"/>
    </source>
</evidence>
<reference evidence="7 8" key="1">
    <citation type="submission" date="2008-09" db="EMBL/GenBank/DDBJ databases">
        <authorList>
            <person name="Tantoco A.T."/>
            <person name="Edgar R.H."/>
            <person name="Ko C."/>
            <person name="Chambers R.A."/>
            <person name="Jacobs-Sera D."/>
            <person name="Hendrix R.W."/>
            <person name="Hatfull G.F."/>
        </authorList>
    </citation>
    <scope>NUCLEOTIDE SEQUENCE [LARGE SCALE GENOMIC DNA]</scope>
</reference>
<dbReference type="EMBL" id="FJ174691">
    <property type="protein sequence ID" value="ACI12432.1"/>
    <property type="molecule type" value="Genomic_DNA"/>
</dbReference>
<keyword evidence="1 7" id="KW-0645">Protease</keyword>
<dbReference type="InterPro" id="IPR051929">
    <property type="entry name" value="VirAsm_ModProt"/>
</dbReference>
<keyword evidence="2" id="KW-0479">Metal-binding</keyword>
<accession>B5U4Y6</accession>
<keyword evidence="4" id="KW-0862">Zinc</keyword>
<protein>
    <submittedName>
        <fullName evidence="7">Metal protease/tail assembly</fullName>
    </submittedName>
</protein>
<evidence type="ECO:0000256" key="2">
    <source>
        <dbReference type="ARBA" id="ARBA00022723"/>
    </source>
</evidence>
<sequence length="152" mass="17661">MNIRTVSPESPFHPAHRDHSISLGGRRVERVDDPKLQLCDFVRKQLLAIATKSKNEVCGLISVGDDATSQQIDFVTNVHEFPRDNFYFDQDEFRQLIADLCRNDRRIVGMFHSHPNGVPWPSPRDIVGWPNPALKWRYWVITPTDVIEWRLV</sequence>
<evidence type="ECO:0000256" key="5">
    <source>
        <dbReference type="ARBA" id="ARBA00023049"/>
    </source>
</evidence>
<keyword evidence="8" id="KW-1185">Reference proteome</keyword>
<keyword evidence="3" id="KW-0378">Hydrolase</keyword>
<dbReference type="SUPFAM" id="SSF102712">
    <property type="entry name" value="JAB1/MPN domain"/>
    <property type="match status" value="1"/>
</dbReference>
<evidence type="ECO:0000313" key="7">
    <source>
        <dbReference type="EMBL" id="ACI12432.1"/>
    </source>
</evidence>
<evidence type="ECO:0000256" key="4">
    <source>
        <dbReference type="ARBA" id="ARBA00022833"/>
    </source>
</evidence>
<dbReference type="Pfam" id="PF14464">
    <property type="entry name" value="Prok-JAB"/>
    <property type="match status" value="1"/>
</dbReference>
<dbReference type="Proteomes" id="UP000002183">
    <property type="component" value="Segment"/>
</dbReference>
<gene>
    <name evidence="7" type="primary">16</name>
    <name evidence="7" type="ORF">KONSTANTINE_16</name>
</gene>
<feature type="domain" description="JAB" evidence="6">
    <location>
        <begin position="46"/>
        <end position="151"/>
    </location>
</feature>
<dbReference type="GO" id="GO:0008235">
    <property type="term" value="F:metalloexopeptidase activity"/>
    <property type="evidence" value="ECO:0007669"/>
    <property type="project" value="TreeGrafter"/>
</dbReference>
<evidence type="ECO:0000256" key="1">
    <source>
        <dbReference type="ARBA" id="ARBA00022670"/>
    </source>
</evidence>
<proteinExistence type="predicted"/>
<dbReference type="GO" id="GO:0006508">
    <property type="term" value="P:proteolysis"/>
    <property type="evidence" value="ECO:0007669"/>
    <property type="project" value="UniProtKB-KW"/>
</dbReference>
<name>B5U4Y6_9CAUD</name>
<organism evidence="7 8">
    <name type="scientific">Mycobacterium phage Konstantine</name>
    <dbReference type="NCBI Taxonomy" id="563121"/>
    <lineage>
        <taxon>Viruses</taxon>
        <taxon>Duplodnaviria</taxon>
        <taxon>Heunggongvirae</taxon>
        <taxon>Uroviricota</taxon>
        <taxon>Caudoviricetes</taxon>
        <taxon>Konstantinevirus</taxon>
        <taxon>Konstantinevirus konstantine</taxon>
    </lineage>
</organism>
<dbReference type="KEGG" id="vg:6940718"/>
<dbReference type="RefSeq" id="YP_002242073.1">
    <property type="nucleotide sequence ID" value="NC_011292.1"/>
</dbReference>
<dbReference type="GO" id="GO:0008270">
    <property type="term" value="F:zinc ion binding"/>
    <property type="evidence" value="ECO:0007669"/>
    <property type="project" value="TreeGrafter"/>
</dbReference>
<dbReference type="GeneID" id="6940718"/>